<dbReference type="Proteomes" id="UP001261125">
    <property type="component" value="Unassembled WGS sequence"/>
</dbReference>
<feature type="region of interest" description="Disordered" evidence="1">
    <location>
        <begin position="1"/>
        <end position="29"/>
    </location>
</feature>
<reference evidence="3 4" key="1">
    <citation type="submission" date="2023-09" db="EMBL/GenBank/DDBJ databases">
        <title>Microbacterium fusihabitans sp. nov., Microbacterium phycihabitans sp. nov., and Microbacterium cervinum sp. nov., isolated from dried seaweeds of beach.</title>
        <authorList>
            <person name="Lee S.D."/>
        </authorList>
    </citation>
    <scope>NUCLEOTIDE SEQUENCE [LARGE SCALE GENOMIC DNA]</scope>
    <source>
        <strain evidence="3 4">KSW2-29</strain>
    </source>
</reference>
<evidence type="ECO:0000256" key="2">
    <source>
        <dbReference type="SAM" id="Phobius"/>
    </source>
</evidence>
<keyword evidence="4" id="KW-1185">Reference proteome</keyword>
<keyword evidence="2" id="KW-1133">Transmembrane helix</keyword>
<keyword evidence="2" id="KW-0812">Transmembrane</keyword>
<dbReference type="SUPFAM" id="SSF53850">
    <property type="entry name" value="Periplasmic binding protein-like II"/>
    <property type="match status" value="1"/>
</dbReference>
<feature type="compositionally biased region" description="Low complexity" evidence="1">
    <location>
        <begin position="835"/>
        <end position="856"/>
    </location>
</feature>
<evidence type="ECO:0000256" key="1">
    <source>
        <dbReference type="SAM" id="MobiDB-lite"/>
    </source>
</evidence>
<organism evidence="3 4">
    <name type="scientific">Microbacterium phycohabitans</name>
    <dbReference type="NCBI Taxonomy" id="3075993"/>
    <lineage>
        <taxon>Bacteria</taxon>
        <taxon>Bacillati</taxon>
        <taxon>Actinomycetota</taxon>
        <taxon>Actinomycetes</taxon>
        <taxon>Micrococcales</taxon>
        <taxon>Microbacteriaceae</taxon>
        <taxon>Microbacterium</taxon>
    </lineage>
</organism>
<dbReference type="EMBL" id="JAWDIT010000004">
    <property type="protein sequence ID" value="MDU0346415.1"/>
    <property type="molecule type" value="Genomic_DNA"/>
</dbReference>
<name>A0ABU3SNI4_9MICO</name>
<dbReference type="RefSeq" id="WP_316004739.1">
    <property type="nucleotide sequence ID" value="NZ_JAWDIT010000004.1"/>
</dbReference>
<dbReference type="Gene3D" id="3.40.190.10">
    <property type="entry name" value="Periplasmic binding protein-like II"/>
    <property type="match status" value="2"/>
</dbReference>
<evidence type="ECO:0000313" key="4">
    <source>
        <dbReference type="Proteomes" id="UP001261125"/>
    </source>
</evidence>
<sequence>MTEPRQRLRAAPPSGGRRARRASSPRRRDETIARLRRLLASAAVGVTAGIAIFGVTGGSGTLFATGQAAVADDSSAVTVTAKEQDADAADAPFPDLAVTVSQTRALESQGIVVSWTGGKPSTVPSSQIGGADFLQVFQCWGDDPANPGTPDRTTCQYGLGGVPGSHRDDPRDSDASVADQDKAYTVYGDGFATPTYTSIPFRAANGRVIANVSDGKFAYTKDAEGRDVLADMNTNEFFSKYTTNMVAWAGSGGDGTGSVKFEVQTALQSQGLGCGSPVTAADGSVSGSSCWLVILPRGQADAGASFITKSGLFWDAWKHRIAVKLDFKPLGVRCPIGASERQLAGSELISRAISSWQPAVCNQAGGSVYSAITGAESDAARAANGTAPAPLALTSRPLDPSLGADALRYAPVAVTGAAISFAIDRNPRPGDDTVPEADRSRVGLPFTSLKLTPRLVAKLLTNSYLDSLPTFADRDHLSHLDGGTRVFNPRNLVSDPDFLAINDPEWKYQSLAAASLADALVPQGRSDAAYTIWQYVLSDESARRFLEGTPDDWGMTVNPWSATTDDANASKQAMILPREDFPKADPIEQAATAASGPVNLVTWRPYVNDLDAGAYNTLRGDGLTLGGWDPIATPPKYGKADRSLPGRQTVIAVTDTASAARYQIVTAELKNPAGEFVGATTDAMAAAAAAMTPDSGQAQVVSFDPASPAAAAARGAYPLTMPVYAAVNPKAMDADLRRSYAAFIRFAATDGQQPGTAIGQLPQGFLPLPDAWRDLAKVAADDIEAGRMPTSGSGPVATTPASSTTPVAGIPFPSGGVVGSAPAAAVTASGSTAATTVADPSATGAPAPARAGATTPDDPDLGALPAALPVSVAGGLASAFAVPLLGRLRRRL</sequence>
<keyword evidence="2" id="KW-0472">Membrane</keyword>
<comment type="caution">
    <text evidence="3">The sequence shown here is derived from an EMBL/GenBank/DDBJ whole genome shotgun (WGS) entry which is preliminary data.</text>
</comment>
<evidence type="ECO:0000313" key="3">
    <source>
        <dbReference type="EMBL" id="MDU0346415.1"/>
    </source>
</evidence>
<evidence type="ECO:0008006" key="5">
    <source>
        <dbReference type="Google" id="ProtNLM"/>
    </source>
</evidence>
<gene>
    <name evidence="3" type="ORF">RWH44_11975</name>
</gene>
<accession>A0ABU3SNI4</accession>
<proteinExistence type="predicted"/>
<feature type="region of interest" description="Disordered" evidence="1">
    <location>
        <begin position="835"/>
        <end position="860"/>
    </location>
</feature>
<protein>
    <recommendedName>
        <fullName evidence="5">PBP domain-containing protein</fullName>
    </recommendedName>
</protein>
<feature type="transmembrane region" description="Helical" evidence="2">
    <location>
        <begin position="35"/>
        <end position="55"/>
    </location>
</feature>